<dbReference type="GO" id="GO:0000993">
    <property type="term" value="F:RNA polymerase II complex binding"/>
    <property type="evidence" value="ECO:0007669"/>
    <property type="project" value="TreeGrafter"/>
</dbReference>
<dbReference type="OrthoDB" id="445983at2759"/>
<comment type="subcellular location">
    <subcellularLocation>
        <location evidence="1 5">Nucleus</location>
    </subcellularLocation>
</comment>
<keyword evidence="5" id="KW-0805">Transcription regulation</keyword>
<evidence type="ECO:0000256" key="6">
    <source>
        <dbReference type="SAM" id="Phobius"/>
    </source>
</evidence>
<dbReference type="Pfam" id="PF05129">
    <property type="entry name" value="Zn_ribbon_Elf1"/>
    <property type="match status" value="1"/>
</dbReference>
<keyword evidence="3 5" id="KW-0862">Zinc</keyword>
<sequence>MGKRKSIFLPPPKKRMDKLDIFFSCPFCNHGSSVVFFIDMKNLIGEATCGICHFFFSTTITGLSVGTDFGM</sequence>
<keyword evidence="4 5" id="KW-0539">Nucleus</keyword>
<reference evidence="8" key="1">
    <citation type="submission" date="2016-04" db="EMBL/GenBank/DDBJ databases">
        <title>Cephalotus genome sequencing.</title>
        <authorList>
            <person name="Fukushima K."/>
            <person name="Hasebe M."/>
            <person name="Fang X."/>
        </authorList>
    </citation>
    <scope>NUCLEOTIDE SEQUENCE [LARGE SCALE GENOMIC DNA]</scope>
    <source>
        <strain evidence="8">cv. St1</strain>
    </source>
</reference>
<keyword evidence="5" id="KW-0479">Metal-binding</keyword>
<dbReference type="InterPro" id="IPR038567">
    <property type="entry name" value="T_Elf1_sf"/>
</dbReference>
<evidence type="ECO:0000256" key="1">
    <source>
        <dbReference type="ARBA" id="ARBA00004123"/>
    </source>
</evidence>
<comment type="caution">
    <text evidence="7">The sequence shown here is derived from an EMBL/GenBank/DDBJ whole genome shotgun (WGS) entry which is preliminary data.</text>
</comment>
<dbReference type="FunCoup" id="A0A1Q3C9N5">
    <property type="interactions" value="2789"/>
</dbReference>
<dbReference type="InterPro" id="IPR007808">
    <property type="entry name" value="Elf1"/>
</dbReference>
<dbReference type="GO" id="GO:0006368">
    <property type="term" value="P:transcription elongation by RNA polymerase II"/>
    <property type="evidence" value="ECO:0007669"/>
    <property type="project" value="TreeGrafter"/>
</dbReference>
<dbReference type="PANTHER" id="PTHR20934:SF0">
    <property type="entry name" value="TRANSCRIPTION ELONGATION FACTOR 1 HOMOLOG"/>
    <property type="match status" value="1"/>
</dbReference>
<evidence type="ECO:0000313" key="7">
    <source>
        <dbReference type="EMBL" id="GAV76970.1"/>
    </source>
</evidence>
<dbReference type="InParanoid" id="A0A1Q3C9N5"/>
<keyword evidence="5" id="KW-0863">Zinc-finger</keyword>
<dbReference type="PANTHER" id="PTHR20934">
    <property type="entry name" value="TRANSCRIPTION ELONGATION FACTOR 1 HOMOLOG"/>
    <property type="match status" value="1"/>
</dbReference>
<evidence type="ECO:0000256" key="3">
    <source>
        <dbReference type="ARBA" id="ARBA00022833"/>
    </source>
</evidence>
<dbReference type="GO" id="GO:0008270">
    <property type="term" value="F:zinc ion binding"/>
    <property type="evidence" value="ECO:0007669"/>
    <property type="project" value="UniProtKB-KW"/>
</dbReference>
<protein>
    <recommendedName>
        <fullName evidence="5">Transcription elongation factor 1 homolog</fullName>
    </recommendedName>
</protein>
<accession>A0A1Q3C9N5</accession>
<dbReference type="AlphaFoldDB" id="A0A1Q3C9N5"/>
<dbReference type="GO" id="GO:0008023">
    <property type="term" value="C:transcription elongation factor complex"/>
    <property type="evidence" value="ECO:0007669"/>
    <property type="project" value="TreeGrafter"/>
</dbReference>
<feature type="transmembrane region" description="Helical" evidence="6">
    <location>
        <begin position="21"/>
        <end position="38"/>
    </location>
</feature>
<dbReference type="Gene3D" id="2.20.25.190">
    <property type="match status" value="1"/>
</dbReference>
<gene>
    <name evidence="7" type="ORF">CFOL_v3_20443</name>
</gene>
<evidence type="ECO:0000256" key="4">
    <source>
        <dbReference type="ARBA" id="ARBA00023242"/>
    </source>
</evidence>
<proteinExistence type="inferred from homology"/>
<dbReference type="SUPFAM" id="SSF57783">
    <property type="entry name" value="Zinc beta-ribbon"/>
    <property type="match status" value="1"/>
</dbReference>
<keyword evidence="6" id="KW-0812">Transmembrane</keyword>
<keyword evidence="8" id="KW-1185">Reference proteome</keyword>
<comment type="function">
    <text evidence="5">Transcription elongation factor implicated in the maintenance of proper chromatin structure in actively transcribed regions.</text>
</comment>
<comment type="similarity">
    <text evidence="2 5">Belongs to the ELOF1 family.</text>
</comment>
<evidence type="ECO:0000256" key="5">
    <source>
        <dbReference type="RuleBase" id="RU364033"/>
    </source>
</evidence>
<dbReference type="EMBL" id="BDDD01001550">
    <property type="protein sequence ID" value="GAV76970.1"/>
    <property type="molecule type" value="Genomic_DNA"/>
</dbReference>
<feature type="transmembrane region" description="Helical" evidence="6">
    <location>
        <begin position="44"/>
        <end position="65"/>
    </location>
</feature>
<dbReference type="STRING" id="3775.A0A1Q3C9N5"/>
<keyword evidence="5" id="KW-0804">Transcription</keyword>
<organism evidence="7 8">
    <name type="scientific">Cephalotus follicularis</name>
    <name type="common">Albany pitcher plant</name>
    <dbReference type="NCBI Taxonomy" id="3775"/>
    <lineage>
        <taxon>Eukaryota</taxon>
        <taxon>Viridiplantae</taxon>
        <taxon>Streptophyta</taxon>
        <taxon>Embryophyta</taxon>
        <taxon>Tracheophyta</taxon>
        <taxon>Spermatophyta</taxon>
        <taxon>Magnoliopsida</taxon>
        <taxon>eudicotyledons</taxon>
        <taxon>Gunneridae</taxon>
        <taxon>Pentapetalae</taxon>
        <taxon>rosids</taxon>
        <taxon>fabids</taxon>
        <taxon>Oxalidales</taxon>
        <taxon>Cephalotaceae</taxon>
        <taxon>Cephalotus</taxon>
    </lineage>
</organism>
<dbReference type="Proteomes" id="UP000187406">
    <property type="component" value="Unassembled WGS sequence"/>
</dbReference>
<evidence type="ECO:0000313" key="8">
    <source>
        <dbReference type="Proteomes" id="UP000187406"/>
    </source>
</evidence>
<keyword evidence="6" id="KW-1133">Transmembrane helix</keyword>
<name>A0A1Q3C9N5_CEPFO</name>
<evidence type="ECO:0000256" key="2">
    <source>
        <dbReference type="ARBA" id="ARBA00009730"/>
    </source>
</evidence>
<keyword evidence="6" id="KW-0472">Membrane</keyword>